<dbReference type="SUPFAM" id="SSF55729">
    <property type="entry name" value="Acyl-CoA N-acyltransferases (Nat)"/>
    <property type="match status" value="1"/>
</dbReference>
<evidence type="ECO:0000313" key="5">
    <source>
        <dbReference type="Proteomes" id="UP001304298"/>
    </source>
</evidence>
<gene>
    <name evidence="4" type="ORF">VA596_15260</name>
</gene>
<dbReference type="Pfam" id="PF08445">
    <property type="entry name" value="FR47"/>
    <property type="match status" value="1"/>
</dbReference>
<dbReference type="InterPro" id="IPR016181">
    <property type="entry name" value="Acyl_CoA_acyltransferase"/>
</dbReference>
<dbReference type="Gene3D" id="3.40.630.30">
    <property type="match status" value="1"/>
</dbReference>
<keyword evidence="2 4" id="KW-0012">Acyltransferase</keyword>
<evidence type="ECO:0000256" key="2">
    <source>
        <dbReference type="ARBA" id="ARBA00023315"/>
    </source>
</evidence>
<evidence type="ECO:0000313" key="4">
    <source>
        <dbReference type="EMBL" id="MEA5360905.1"/>
    </source>
</evidence>
<dbReference type="PANTHER" id="PTHR43420">
    <property type="entry name" value="ACETYLTRANSFERASE"/>
    <property type="match status" value="1"/>
</dbReference>
<accession>A0ABU5R4X6</accession>
<dbReference type="Proteomes" id="UP001304298">
    <property type="component" value="Unassembled WGS sequence"/>
</dbReference>
<dbReference type="EMBL" id="JAYFSI010000002">
    <property type="protein sequence ID" value="MEA5360905.1"/>
    <property type="molecule type" value="Genomic_DNA"/>
</dbReference>
<evidence type="ECO:0000259" key="3">
    <source>
        <dbReference type="PROSITE" id="PS51186"/>
    </source>
</evidence>
<reference evidence="4 5" key="1">
    <citation type="submission" date="2023-12" db="EMBL/GenBank/DDBJ databases">
        <title>Amycolatopsis sp. V23-08.</title>
        <authorList>
            <person name="Somphong A."/>
        </authorList>
    </citation>
    <scope>NUCLEOTIDE SEQUENCE [LARGE SCALE GENOMIC DNA]</scope>
    <source>
        <strain evidence="4 5">V23-08</strain>
    </source>
</reference>
<dbReference type="CDD" id="cd04301">
    <property type="entry name" value="NAT_SF"/>
    <property type="match status" value="1"/>
</dbReference>
<dbReference type="EC" id="2.3.1.-" evidence="4"/>
<dbReference type="InterPro" id="IPR000182">
    <property type="entry name" value="GNAT_dom"/>
</dbReference>
<feature type="domain" description="N-acetyltransferase" evidence="3">
    <location>
        <begin position="106"/>
        <end position="235"/>
    </location>
</feature>
<dbReference type="RefSeq" id="WP_323327455.1">
    <property type="nucleotide sequence ID" value="NZ_JAYFSI010000002.1"/>
</dbReference>
<keyword evidence="5" id="KW-1185">Reference proteome</keyword>
<dbReference type="PROSITE" id="PS51186">
    <property type="entry name" value="GNAT"/>
    <property type="match status" value="1"/>
</dbReference>
<dbReference type="InterPro" id="IPR013653">
    <property type="entry name" value="GCN5-like_dom"/>
</dbReference>
<dbReference type="InterPro" id="IPR050680">
    <property type="entry name" value="YpeA/RimI_acetyltransf"/>
</dbReference>
<evidence type="ECO:0000256" key="1">
    <source>
        <dbReference type="ARBA" id="ARBA00022679"/>
    </source>
</evidence>
<protein>
    <submittedName>
        <fullName evidence="4">GNAT family N-acetyltransferase</fullName>
        <ecNumber evidence="4">2.3.1.-</ecNumber>
    </submittedName>
</protein>
<sequence>MNQLKTDVEHVLDNPVYSALSGPAQAELAELAERRGRVLRYRTDVSPFLGLPDDATGRDWADAARIVGHGSAAYVHHSGPVPATWTVADRFDVVQMTAPPAVTGAPDARAVRLGAADVPEMLDLARRTKPGPFLPRTVEMGTYLGIRRDGVLAAMAGERMRPAGWVEISAVCTAPEHRGQGLVGSLVRALIAGIAGRGERVFLHAAATNTNAIRLYEALGFAVRRELFMTVLHPR</sequence>
<dbReference type="GO" id="GO:0016746">
    <property type="term" value="F:acyltransferase activity"/>
    <property type="evidence" value="ECO:0007669"/>
    <property type="project" value="UniProtKB-KW"/>
</dbReference>
<dbReference type="PANTHER" id="PTHR43420:SF3">
    <property type="entry name" value="N-ACETYLTRANSFERASE DOMAIN-CONTAINING PROTEIN"/>
    <property type="match status" value="1"/>
</dbReference>
<keyword evidence="1 4" id="KW-0808">Transferase</keyword>
<name>A0ABU5R4X6_9PSEU</name>
<comment type="caution">
    <text evidence="4">The sequence shown here is derived from an EMBL/GenBank/DDBJ whole genome shotgun (WGS) entry which is preliminary data.</text>
</comment>
<proteinExistence type="predicted"/>
<organism evidence="4 5">
    <name type="scientific">Amycolatopsis heterodermiae</name>
    <dbReference type="NCBI Taxonomy" id="3110235"/>
    <lineage>
        <taxon>Bacteria</taxon>
        <taxon>Bacillati</taxon>
        <taxon>Actinomycetota</taxon>
        <taxon>Actinomycetes</taxon>
        <taxon>Pseudonocardiales</taxon>
        <taxon>Pseudonocardiaceae</taxon>
        <taxon>Amycolatopsis</taxon>
    </lineage>
</organism>